<keyword evidence="2" id="KW-1185">Reference proteome</keyword>
<dbReference type="OrthoDB" id="3733464at2"/>
<evidence type="ECO:0000313" key="1">
    <source>
        <dbReference type="EMBL" id="SSA33537.1"/>
    </source>
</evidence>
<dbReference type="PIRSF" id="PIRSF028754">
    <property type="entry name" value="UCP028754"/>
    <property type="match status" value="1"/>
</dbReference>
<dbReference type="Pfam" id="PF09754">
    <property type="entry name" value="PAC2"/>
    <property type="match status" value="1"/>
</dbReference>
<evidence type="ECO:0000313" key="2">
    <source>
        <dbReference type="Proteomes" id="UP000250028"/>
    </source>
</evidence>
<reference evidence="2" key="1">
    <citation type="submission" date="2016-10" db="EMBL/GenBank/DDBJ databases">
        <authorList>
            <person name="Varghese N."/>
            <person name="Submissions S."/>
        </authorList>
    </citation>
    <scope>NUCLEOTIDE SEQUENCE [LARGE SCALE GENOMIC DNA]</scope>
    <source>
        <strain evidence="2">DSM 22951</strain>
    </source>
</reference>
<dbReference type="InterPro" id="IPR019151">
    <property type="entry name" value="Proteasome_assmbl_chaperone_2"/>
</dbReference>
<dbReference type="EMBL" id="UESZ01000001">
    <property type="protein sequence ID" value="SSA33537.1"/>
    <property type="molecule type" value="Genomic_DNA"/>
</dbReference>
<accession>A0A2Y8ZUJ8</accession>
<dbReference type="Gene3D" id="1.10.287.100">
    <property type="match status" value="1"/>
</dbReference>
<dbReference type="InterPro" id="IPR038389">
    <property type="entry name" value="PSMG2_sf"/>
</dbReference>
<dbReference type="InterPro" id="IPR008492">
    <property type="entry name" value="Rv2714-like"/>
</dbReference>
<name>A0A2Y8ZUJ8_9MICO</name>
<sequence>MQDPRELYDVHVDLPADAIGADVLVLALGNLIDAGNVQNLLTQHLLGEFEHSVIASFDLDQLYDYRGRRPVMTFDRDHYESYQAPRLVLYRLVDATGTPFLLMSGPEPDYQWERFTAAVETVVDRFGIRLVVGAHGVPMGVPHTRPVGITRYASDSRLLGENNPLFGLIQIPGSVEGLLHLRLAEKGHDTMGFALHVPHYLVQTDFADAAVAALEAISSSTGLVLPDAALRATAGLNRAEIERQVRDNEEVGELVSGLEQQYDAFTEGVRRQNLLATQLEDLPSAEEIGAELEEFLREETGD</sequence>
<dbReference type="SUPFAM" id="SSF159659">
    <property type="entry name" value="Cgl1923-like"/>
    <property type="match status" value="1"/>
</dbReference>
<gene>
    <name evidence="1" type="ORF">SAMN04489750_0821</name>
</gene>
<dbReference type="Gene3D" id="3.40.50.10900">
    <property type="entry name" value="PAC-like subunit"/>
    <property type="match status" value="1"/>
</dbReference>
<dbReference type="Proteomes" id="UP000250028">
    <property type="component" value="Unassembled WGS sequence"/>
</dbReference>
<dbReference type="AlphaFoldDB" id="A0A2Y8ZUJ8"/>
<organism evidence="1 2">
    <name type="scientific">Branchiibius hedensis</name>
    <dbReference type="NCBI Taxonomy" id="672460"/>
    <lineage>
        <taxon>Bacteria</taxon>
        <taxon>Bacillati</taxon>
        <taxon>Actinomycetota</taxon>
        <taxon>Actinomycetes</taxon>
        <taxon>Micrococcales</taxon>
        <taxon>Dermacoccaceae</taxon>
        <taxon>Branchiibius</taxon>
    </lineage>
</organism>
<protein>
    <submittedName>
        <fullName evidence="1">PAC2 family protein</fullName>
    </submittedName>
</protein>
<proteinExistence type="predicted"/>
<dbReference type="RefSeq" id="WP_109684224.1">
    <property type="nucleotide sequence ID" value="NZ_QGDN01000001.1"/>
</dbReference>